<evidence type="ECO:0000256" key="5">
    <source>
        <dbReference type="ARBA" id="ARBA00022723"/>
    </source>
</evidence>
<dbReference type="GO" id="GO:0004519">
    <property type="term" value="F:endonuclease activity"/>
    <property type="evidence" value="ECO:0007669"/>
    <property type="project" value="UniProtKB-KW"/>
</dbReference>
<dbReference type="SUPFAM" id="SSF57667">
    <property type="entry name" value="beta-beta-alpha zinc fingers"/>
    <property type="match status" value="1"/>
</dbReference>
<feature type="region of interest" description="Disordered" evidence="16">
    <location>
        <begin position="511"/>
        <end position="582"/>
    </location>
</feature>
<dbReference type="GO" id="GO:0005737">
    <property type="term" value="C:cytoplasm"/>
    <property type="evidence" value="ECO:0007669"/>
    <property type="project" value="UniProtKB-SubCell"/>
</dbReference>
<keyword evidence="4 14" id="KW-0540">Nuclease</keyword>
<dbReference type="InterPro" id="IPR002110">
    <property type="entry name" value="Ankyrin_rpt"/>
</dbReference>
<dbReference type="PANTHER" id="PTHR16036">
    <property type="entry name" value="ANKYRIN REPEAT AND ZINC FINGER DOMAIN-CONTAINING PROTEIN 1"/>
    <property type="match status" value="1"/>
</dbReference>
<evidence type="ECO:0000256" key="10">
    <source>
        <dbReference type="ARBA" id="ARBA00022833"/>
    </source>
</evidence>
<keyword evidence="12 15" id="KW-0175">Coiled coil</keyword>
<feature type="compositionally biased region" description="Basic residues" evidence="16">
    <location>
        <begin position="527"/>
        <end position="543"/>
    </location>
</feature>
<feature type="domain" description="VLRF1" evidence="17">
    <location>
        <begin position="231"/>
        <end position="371"/>
    </location>
</feature>
<evidence type="ECO:0000256" key="15">
    <source>
        <dbReference type="SAM" id="Coils"/>
    </source>
</evidence>
<dbReference type="InterPro" id="IPR047139">
    <property type="entry name" value="ANKZ1/VMS1"/>
</dbReference>
<dbReference type="InterPro" id="IPR013087">
    <property type="entry name" value="Znf_C2H2_type"/>
</dbReference>
<dbReference type="InterPro" id="IPR041540">
    <property type="entry name" value="VATC"/>
</dbReference>
<dbReference type="Pfam" id="PF18826">
    <property type="entry name" value="bVLRF1"/>
    <property type="match status" value="1"/>
</dbReference>
<dbReference type="PROSITE" id="PS52044">
    <property type="entry name" value="VLRF1"/>
    <property type="match status" value="1"/>
</dbReference>
<dbReference type="GO" id="GO:0036503">
    <property type="term" value="P:ERAD pathway"/>
    <property type="evidence" value="ECO:0007669"/>
    <property type="project" value="TreeGrafter"/>
</dbReference>
<evidence type="ECO:0000256" key="13">
    <source>
        <dbReference type="PROSITE-ProRule" id="PRU00023"/>
    </source>
</evidence>
<evidence type="ECO:0000256" key="9">
    <source>
        <dbReference type="ARBA" id="ARBA00022801"/>
    </source>
</evidence>
<accession>A0A2P2KD53</accession>
<evidence type="ECO:0000256" key="4">
    <source>
        <dbReference type="ARBA" id="ARBA00022722"/>
    </source>
</evidence>
<evidence type="ECO:0000313" key="18">
    <source>
        <dbReference type="EMBL" id="MBX03627.1"/>
    </source>
</evidence>
<dbReference type="InterPro" id="IPR036236">
    <property type="entry name" value="Znf_C2H2_sf"/>
</dbReference>
<keyword evidence="5" id="KW-0479">Metal-binding</keyword>
<evidence type="ECO:0000256" key="14">
    <source>
        <dbReference type="PROSITE-ProRule" id="PRU01389"/>
    </source>
</evidence>
<protein>
    <recommendedName>
        <fullName evidence="17">VLRF1 domain-containing protein</fullName>
    </recommendedName>
</protein>
<keyword evidence="6" id="KW-0677">Repeat</keyword>
<dbReference type="AlphaFoldDB" id="A0A2P2KD53"/>
<keyword evidence="3 14" id="KW-0963">Cytoplasm</keyword>
<keyword evidence="8" id="KW-0863">Zinc-finger</keyword>
<dbReference type="SUPFAM" id="SSF48403">
    <property type="entry name" value="Ankyrin repeat"/>
    <property type="match status" value="1"/>
</dbReference>
<dbReference type="PROSITE" id="PS00028">
    <property type="entry name" value="ZINC_FINGER_C2H2_1"/>
    <property type="match status" value="1"/>
</dbReference>
<dbReference type="PROSITE" id="PS50297">
    <property type="entry name" value="ANK_REP_REGION"/>
    <property type="match status" value="1"/>
</dbReference>
<reference evidence="18" key="1">
    <citation type="submission" date="2018-02" db="EMBL/GenBank/DDBJ databases">
        <title>Rhizophora mucronata_Transcriptome.</title>
        <authorList>
            <person name="Meera S.P."/>
            <person name="Sreeshan A."/>
            <person name="Augustine A."/>
        </authorList>
    </citation>
    <scope>NUCLEOTIDE SEQUENCE</scope>
    <source>
        <tissue evidence="18">Leaf</tissue>
    </source>
</reference>
<dbReference type="GO" id="GO:0008270">
    <property type="term" value="F:zinc ion binding"/>
    <property type="evidence" value="ECO:0007669"/>
    <property type="project" value="UniProtKB-KW"/>
</dbReference>
<organism evidence="18">
    <name type="scientific">Rhizophora mucronata</name>
    <name type="common">Asiatic mangrove</name>
    <dbReference type="NCBI Taxonomy" id="61149"/>
    <lineage>
        <taxon>Eukaryota</taxon>
        <taxon>Viridiplantae</taxon>
        <taxon>Streptophyta</taxon>
        <taxon>Embryophyta</taxon>
        <taxon>Tracheophyta</taxon>
        <taxon>Spermatophyta</taxon>
        <taxon>Magnoliopsida</taxon>
        <taxon>eudicotyledons</taxon>
        <taxon>Gunneridae</taxon>
        <taxon>Pentapetalae</taxon>
        <taxon>rosids</taxon>
        <taxon>fabids</taxon>
        <taxon>Malpighiales</taxon>
        <taxon>Rhizophoraceae</taxon>
        <taxon>Rhizophora</taxon>
    </lineage>
</organism>
<comment type="domain">
    <text evidence="14">The VLRF1 domain mediates binding to the 60S ribosomal subunit.</text>
</comment>
<evidence type="ECO:0000256" key="12">
    <source>
        <dbReference type="ARBA" id="ARBA00023054"/>
    </source>
</evidence>
<dbReference type="PANTHER" id="PTHR16036:SF2">
    <property type="entry name" value="TRNA ENDONUCLEASE ANKZF1"/>
    <property type="match status" value="1"/>
</dbReference>
<feature type="coiled-coil region" evidence="15">
    <location>
        <begin position="582"/>
        <end position="620"/>
    </location>
</feature>
<dbReference type="Pfam" id="PF18716">
    <property type="entry name" value="VATC"/>
    <property type="match status" value="1"/>
</dbReference>
<evidence type="ECO:0000256" key="7">
    <source>
        <dbReference type="ARBA" id="ARBA00022759"/>
    </source>
</evidence>
<evidence type="ECO:0000256" key="3">
    <source>
        <dbReference type="ARBA" id="ARBA00022490"/>
    </source>
</evidence>
<dbReference type="InterPro" id="IPR041175">
    <property type="entry name" value="VLRF1/Vms1"/>
</dbReference>
<evidence type="ECO:0000259" key="17">
    <source>
        <dbReference type="PROSITE" id="PS52044"/>
    </source>
</evidence>
<keyword evidence="7 14" id="KW-0255">Endonuclease</keyword>
<dbReference type="InterPro" id="IPR036770">
    <property type="entry name" value="Ankyrin_rpt-contain_sf"/>
</dbReference>
<comment type="similarity">
    <text evidence="2 14">Belongs to the ANKZF1/VMS1 family.</text>
</comment>
<keyword evidence="9 14" id="KW-0378">Hydrolase</keyword>
<comment type="subcellular location">
    <subcellularLocation>
        <location evidence="1">Cytoplasm</location>
    </subcellularLocation>
</comment>
<evidence type="ECO:0000256" key="16">
    <source>
        <dbReference type="SAM" id="MobiDB-lite"/>
    </source>
</evidence>
<evidence type="ECO:0000256" key="1">
    <source>
        <dbReference type="ARBA" id="ARBA00004496"/>
    </source>
</evidence>
<evidence type="ECO:0000256" key="2">
    <source>
        <dbReference type="ARBA" id="ARBA00009262"/>
    </source>
</evidence>
<dbReference type="GO" id="GO:0016787">
    <property type="term" value="F:hydrolase activity"/>
    <property type="evidence" value="ECO:0007669"/>
    <property type="project" value="UniProtKB-KW"/>
</dbReference>
<sequence length="699" mass="77153">MATAATTTAVAASIQQEKRHISIFDVPASFFDSCRLLSPSATSIPEILEESDSPAFAETLEETDGKEAKSSKDGVAAQRWTCNNCKAEFDSLQDQRSHFKSDIHRMNVKLRLAGKDVVSEEDFDELTCDFFKEFDISSVSGSEDEAANKGHVPPNDAQKRIIENVKRKLFIHLQSGERVSLWKCLILNEAESVVCENDKAVCIDNGGLEQCLRENEVIDRLRFLISESRDCKHLRVVLLASGGHFAGCVFDGSSIVVHKTFHRYVVRAKAGKKQSSKDASGRAAHSAGASLRRHNELALKKDIQELLCSWKPYFDAASCIFIYAPSSNRQLLFDGDQAYFCHQHVLRNVPLNVRRPTFKEAQRIYNQLTQVVYEMDKKEIPPDIKDDLVATSSNCVDCSPDSSRESPKGIFNCRETTEASLGDEVCVSSDSESKVVGTTTPLHKAAQSGDAHKVLELLEHGLDPCIKDKSGRTPYMLANEKDVRNIFRRFMAQNLDRWDWHAAKVPSALTKEMEESQAAKQAEKDAKRKARAKELKKLRKAREKRAQAQAASSQNSTAAVENRATPTLLTKGQASGVLQTSKEEELMRAAAAEREKRAAAAEREKRAAAAERRLAAAAAERRMAAAAAERRMSAAAALNAQGSGTSSMLGTQPKSGLATGLSCSLCDASLADKVPFHRYNYKYCSTSCMHVHKEILEDG</sequence>
<proteinExistence type="inferred from homology"/>
<keyword evidence="10" id="KW-0862">Zinc</keyword>
<dbReference type="PROSITE" id="PS50088">
    <property type="entry name" value="ANK_REPEAT"/>
    <property type="match status" value="1"/>
</dbReference>
<dbReference type="EMBL" id="GGEC01023143">
    <property type="protein sequence ID" value="MBX03627.1"/>
    <property type="molecule type" value="Transcribed_RNA"/>
</dbReference>
<name>A0A2P2KD53_RHIMU</name>
<keyword evidence="11 13" id="KW-0040">ANK repeat</keyword>
<feature type="repeat" description="ANK" evidence="13">
    <location>
        <begin position="437"/>
        <end position="469"/>
    </location>
</feature>
<evidence type="ECO:0000256" key="11">
    <source>
        <dbReference type="ARBA" id="ARBA00023043"/>
    </source>
</evidence>
<evidence type="ECO:0000256" key="8">
    <source>
        <dbReference type="ARBA" id="ARBA00022771"/>
    </source>
</evidence>
<feature type="active site" evidence="14">
    <location>
        <position position="274"/>
    </location>
</feature>
<evidence type="ECO:0000256" key="6">
    <source>
        <dbReference type="ARBA" id="ARBA00022737"/>
    </source>
</evidence>
<feature type="compositionally biased region" description="Polar residues" evidence="16">
    <location>
        <begin position="555"/>
        <end position="580"/>
    </location>
</feature>
<dbReference type="Gene3D" id="1.25.40.20">
    <property type="entry name" value="Ankyrin repeat-containing domain"/>
    <property type="match status" value="1"/>
</dbReference>